<feature type="signal peptide" evidence="1">
    <location>
        <begin position="1"/>
        <end position="25"/>
    </location>
</feature>
<dbReference type="Proteomes" id="UP001174050">
    <property type="component" value="Unassembled WGS sequence"/>
</dbReference>
<comment type="caution">
    <text evidence="2">The sequence shown here is derived from an EMBL/GenBank/DDBJ whole genome shotgun (WGS) entry which is preliminary data.</text>
</comment>
<evidence type="ECO:0000256" key="1">
    <source>
        <dbReference type="SAM" id="SignalP"/>
    </source>
</evidence>
<accession>A0ABT7Z4I7</accession>
<keyword evidence="3" id="KW-1185">Reference proteome</keyword>
<reference evidence="2" key="1">
    <citation type="submission" date="2023-06" db="EMBL/GenBank/DDBJ databases">
        <title>WGS-Sequencing of Streptomyces ficellus isolate 21 collected from sand in Gara Djebilet Iron Mine in Algeria.</title>
        <authorList>
            <person name="Zegers G.P."/>
            <person name="Gomez A."/>
            <person name="Gueddou A."/>
            <person name="Zahara A.F."/>
            <person name="Worth M."/>
            <person name="Sevigny J.L."/>
            <person name="Tisa L."/>
        </authorList>
    </citation>
    <scope>NUCLEOTIDE SEQUENCE</scope>
    <source>
        <strain evidence="2">AS11</strain>
    </source>
</reference>
<feature type="chain" id="PRO_5046823524" evidence="1">
    <location>
        <begin position="26"/>
        <end position="67"/>
    </location>
</feature>
<sequence>MTKRLIRAVVAVAFIAAGAVGVQGAAEAKPQDPGWTAAVKLFDPGWTVAPASSGLAENDPGWTSVGA</sequence>
<dbReference type="RefSeq" id="WP_290111431.1">
    <property type="nucleotide sequence ID" value="NZ_JAUEPL010000010.1"/>
</dbReference>
<keyword evidence="1" id="KW-0732">Signal</keyword>
<organism evidence="2 3">
    <name type="scientific">Streptomyces ficellus</name>
    <dbReference type="NCBI Taxonomy" id="1977088"/>
    <lineage>
        <taxon>Bacteria</taxon>
        <taxon>Bacillati</taxon>
        <taxon>Actinomycetota</taxon>
        <taxon>Actinomycetes</taxon>
        <taxon>Kitasatosporales</taxon>
        <taxon>Streptomycetaceae</taxon>
        <taxon>Streptomyces</taxon>
    </lineage>
</organism>
<dbReference type="EMBL" id="JAUEPL010000010">
    <property type="protein sequence ID" value="MDN3294385.1"/>
    <property type="molecule type" value="Genomic_DNA"/>
</dbReference>
<evidence type="ECO:0000313" key="3">
    <source>
        <dbReference type="Proteomes" id="UP001174050"/>
    </source>
</evidence>
<gene>
    <name evidence="2" type="ORF">QWM81_10045</name>
</gene>
<protein>
    <submittedName>
        <fullName evidence="2">Uncharacterized protein</fullName>
    </submittedName>
</protein>
<evidence type="ECO:0000313" key="2">
    <source>
        <dbReference type="EMBL" id="MDN3294385.1"/>
    </source>
</evidence>
<name>A0ABT7Z4I7_9ACTN</name>
<proteinExistence type="predicted"/>